<name>A0ABS2FRU7_9FIRM</name>
<evidence type="ECO:0000313" key="2">
    <source>
        <dbReference type="Proteomes" id="UP000775500"/>
    </source>
</evidence>
<evidence type="ECO:0000313" key="1">
    <source>
        <dbReference type="EMBL" id="MBM6832260.1"/>
    </source>
</evidence>
<gene>
    <name evidence="1" type="ORF">H5982_09225</name>
</gene>
<evidence type="ECO:0008006" key="3">
    <source>
        <dbReference type="Google" id="ProtNLM"/>
    </source>
</evidence>
<dbReference type="InterPro" id="IPR006637">
    <property type="entry name" value="ChW"/>
</dbReference>
<proteinExistence type="predicted"/>
<dbReference type="Pfam" id="PF07538">
    <property type="entry name" value="ChW"/>
    <property type="match status" value="2"/>
</dbReference>
<sequence length="75" mass="8422">GTSGQSKRLESIKINLGETGYSGGIQYRTHVQTYGWQGWKQNGQESGTTGQSKRLEAIQIKLTGDVANYYDVYYR</sequence>
<dbReference type="SMART" id="SM00728">
    <property type="entry name" value="ChW"/>
    <property type="match status" value="1"/>
</dbReference>
<feature type="non-terminal residue" evidence="1">
    <location>
        <position position="75"/>
    </location>
</feature>
<accession>A0ABS2FRU7</accession>
<dbReference type="EMBL" id="JACJLU010000044">
    <property type="protein sequence ID" value="MBM6832260.1"/>
    <property type="molecule type" value="Genomic_DNA"/>
</dbReference>
<protein>
    <recommendedName>
        <fullName evidence="3">Clostridial hydrophobic W</fullName>
    </recommendedName>
</protein>
<organism evidence="1 2">
    <name type="scientific">Faecalicoccus acidiformans</name>
    <dbReference type="NCBI Taxonomy" id="915173"/>
    <lineage>
        <taxon>Bacteria</taxon>
        <taxon>Bacillati</taxon>
        <taxon>Bacillota</taxon>
        <taxon>Erysipelotrichia</taxon>
        <taxon>Erysipelotrichales</taxon>
        <taxon>Erysipelotrichaceae</taxon>
        <taxon>Faecalicoccus</taxon>
    </lineage>
</organism>
<reference evidence="1 2" key="1">
    <citation type="journal article" date="2021" name="Sci. Rep.">
        <title>The distribution of antibiotic resistance genes in chicken gut microbiota commensals.</title>
        <authorList>
            <person name="Juricova H."/>
            <person name="Matiasovicova J."/>
            <person name="Kubasova T."/>
            <person name="Cejkova D."/>
            <person name="Rychlik I."/>
        </authorList>
    </citation>
    <scope>NUCLEOTIDE SEQUENCE [LARGE SCALE GENOMIC DNA]</scope>
    <source>
        <strain evidence="1 2">An423</strain>
    </source>
</reference>
<comment type="caution">
    <text evidence="1">The sequence shown here is derived from an EMBL/GenBank/DDBJ whole genome shotgun (WGS) entry which is preliminary data.</text>
</comment>
<dbReference type="Proteomes" id="UP000775500">
    <property type="component" value="Unassembled WGS sequence"/>
</dbReference>
<keyword evidence="2" id="KW-1185">Reference proteome</keyword>
<feature type="non-terminal residue" evidence="1">
    <location>
        <position position="1"/>
    </location>
</feature>